<protein>
    <submittedName>
        <fullName evidence="1">Uncharacterized protein</fullName>
    </submittedName>
</protein>
<name>A0ACC1B3X2_9ROSI</name>
<organism evidence="1 2">
    <name type="scientific">Pistacia atlantica</name>
    <dbReference type="NCBI Taxonomy" id="434234"/>
    <lineage>
        <taxon>Eukaryota</taxon>
        <taxon>Viridiplantae</taxon>
        <taxon>Streptophyta</taxon>
        <taxon>Embryophyta</taxon>
        <taxon>Tracheophyta</taxon>
        <taxon>Spermatophyta</taxon>
        <taxon>Magnoliopsida</taxon>
        <taxon>eudicotyledons</taxon>
        <taxon>Gunneridae</taxon>
        <taxon>Pentapetalae</taxon>
        <taxon>rosids</taxon>
        <taxon>malvids</taxon>
        <taxon>Sapindales</taxon>
        <taxon>Anacardiaceae</taxon>
        <taxon>Pistacia</taxon>
    </lineage>
</organism>
<dbReference type="Proteomes" id="UP001164250">
    <property type="component" value="Chromosome 7"/>
</dbReference>
<proteinExistence type="predicted"/>
<reference evidence="2" key="1">
    <citation type="journal article" date="2023" name="G3 (Bethesda)">
        <title>Genome assembly and association tests identify interacting loci associated with vigor, precocity, and sex in interspecific pistachio rootstocks.</title>
        <authorList>
            <person name="Palmer W."/>
            <person name="Jacygrad E."/>
            <person name="Sagayaradj S."/>
            <person name="Cavanaugh K."/>
            <person name="Han R."/>
            <person name="Bertier L."/>
            <person name="Beede B."/>
            <person name="Kafkas S."/>
            <person name="Golino D."/>
            <person name="Preece J."/>
            <person name="Michelmore R."/>
        </authorList>
    </citation>
    <scope>NUCLEOTIDE SEQUENCE [LARGE SCALE GENOMIC DNA]</scope>
</reference>
<dbReference type="EMBL" id="CM047903">
    <property type="protein sequence ID" value="KAJ0093619.1"/>
    <property type="molecule type" value="Genomic_DNA"/>
</dbReference>
<comment type="caution">
    <text evidence="1">The sequence shown here is derived from an EMBL/GenBank/DDBJ whole genome shotgun (WGS) entry which is preliminary data.</text>
</comment>
<accession>A0ACC1B3X2</accession>
<keyword evidence="2" id="KW-1185">Reference proteome</keyword>
<evidence type="ECO:0000313" key="1">
    <source>
        <dbReference type="EMBL" id="KAJ0093619.1"/>
    </source>
</evidence>
<gene>
    <name evidence="1" type="ORF">Patl1_26295</name>
</gene>
<sequence>MVKVLDLEGVYKPTKIHTVLTKLLHLRYLGLRATFIEQLPDSLGELPFLETLDVKHTRVTDIYSRIWSAKEVATSLYLNWINEDDDAVVKYLPSTSISKLRTLWGLSLRNVFFVHNFLWEVDRAQKFGAGMRSKLRRKLSENSIPVLGGLPHLNILRLFADSYVGEELVFHPKSFPKLRVLKLWKLMNIGLLNFKENSMPCLRELEIRSCNPKLLIWGLKDLSALKDIELTNMPQLSWLVRLDSLKLNLAWLGFDAYFSGHHLLPPKPPATIIKLKSNEYN</sequence>
<evidence type="ECO:0000313" key="2">
    <source>
        <dbReference type="Proteomes" id="UP001164250"/>
    </source>
</evidence>